<protein>
    <submittedName>
        <fullName evidence="1">IS66 Orf2 like protein</fullName>
    </submittedName>
</protein>
<dbReference type="InterPro" id="IPR008878">
    <property type="entry name" value="Transposase_IS66_Orf2"/>
</dbReference>
<accession>A0A2P8G2Z7</accession>
<evidence type="ECO:0000313" key="1">
    <source>
        <dbReference type="EMBL" id="PSL28352.1"/>
    </source>
</evidence>
<dbReference type="Proteomes" id="UP000240978">
    <property type="component" value="Unassembled WGS sequence"/>
</dbReference>
<reference evidence="1 2" key="1">
    <citation type="submission" date="2018-03" db="EMBL/GenBank/DDBJ databases">
        <title>Genomic Encyclopedia of Archaeal and Bacterial Type Strains, Phase II (KMG-II): from individual species to whole genera.</title>
        <authorList>
            <person name="Goeker M."/>
        </authorList>
    </citation>
    <scope>NUCLEOTIDE SEQUENCE [LARGE SCALE GENOMIC DNA]</scope>
    <source>
        <strain evidence="1 2">DSM 18107</strain>
    </source>
</reference>
<dbReference type="PANTHER" id="PTHR36455:SF1">
    <property type="entry name" value="BLR8292 PROTEIN"/>
    <property type="match status" value="1"/>
</dbReference>
<name>A0A2P8G2Z7_9BACT</name>
<dbReference type="EMBL" id="PYGK01000008">
    <property type="protein sequence ID" value="PSL28352.1"/>
    <property type="molecule type" value="Genomic_DNA"/>
</dbReference>
<organism evidence="1 2">
    <name type="scientific">Chitinophaga ginsengisoli</name>
    <dbReference type="NCBI Taxonomy" id="363837"/>
    <lineage>
        <taxon>Bacteria</taxon>
        <taxon>Pseudomonadati</taxon>
        <taxon>Bacteroidota</taxon>
        <taxon>Chitinophagia</taxon>
        <taxon>Chitinophagales</taxon>
        <taxon>Chitinophagaceae</taxon>
        <taxon>Chitinophaga</taxon>
    </lineage>
</organism>
<gene>
    <name evidence="1" type="ORF">CLV42_108273</name>
</gene>
<sequence length="121" mass="14059">MLSLAGYNFYLYTHHTDMRMGINGLSGIVRNMMDQDPLNRGVIYLFFNGRRTQVKMLVFEGDGHALYHKRLAQGTFGTPVYDQATRSVILEKKDVMLILEGVEIRYRKRYERKNVAVTKPL</sequence>
<evidence type="ECO:0000313" key="2">
    <source>
        <dbReference type="Proteomes" id="UP000240978"/>
    </source>
</evidence>
<proteinExistence type="predicted"/>
<dbReference type="Pfam" id="PF05717">
    <property type="entry name" value="TnpB_IS66"/>
    <property type="match status" value="1"/>
</dbReference>
<dbReference type="RefSeq" id="WP_106603811.1">
    <property type="nucleotide sequence ID" value="NZ_PYGK01000008.1"/>
</dbReference>
<keyword evidence="2" id="KW-1185">Reference proteome</keyword>
<dbReference type="AlphaFoldDB" id="A0A2P8G2Z7"/>
<dbReference type="OrthoDB" id="4956084at2"/>
<dbReference type="PANTHER" id="PTHR36455">
    <property type="match status" value="1"/>
</dbReference>
<comment type="caution">
    <text evidence="1">The sequence shown here is derived from an EMBL/GenBank/DDBJ whole genome shotgun (WGS) entry which is preliminary data.</text>
</comment>
<dbReference type="NCBIfam" id="NF033819">
    <property type="entry name" value="IS66_TnpB"/>
    <property type="match status" value="1"/>
</dbReference>